<dbReference type="AlphaFoldDB" id="A0A318HV92"/>
<comment type="caution">
    <text evidence="1">The sequence shown here is derived from an EMBL/GenBank/DDBJ whole genome shotgun (WGS) entry which is preliminary data.</text>
</comment>
<evidence type="ECO:0000313" key="2">
    <source>
        <dbReference type="Proteomes" id="UP000248314"/>
    </source>
</evidence>
<evidence type="ECO:0000313" key="1">
    <source>
        <dbReference type="EMBL" id="PXX22465.1"/>
    </source>
</evidence>
<keyword evidence="2" id="KW-1185">Reference proteome</keyword>
<dbReference type="EMBL" id="QJJX01000011">
    <property type="protein sequence ID" value="PXX22465.1"/>
    <property type="molecule type" value="Genomic_DNA"/>
</dbReference>
<protein>
    <submittedName>
        <fullName evidence="1">Uncharacterized protein</fullName>
    </submittedName>
</protein>
<proteinExistence type="predicted"/>
<gene>
    <name evidence="1" type="ORF">EJ73_01226</name>
</gene>
<dbReference type="Proteomes" id="UP000248314">
    <property type="component" value="Unassembled WGS sequence"/>
</dbReference>
<reference evidence="1 2" key="1">
    <citation type="submission" date="2018-05" db="EMBL/GenBank/DDBJ databases">
        <title>Genomic Encyclopedia of Type Strains, Phase I: the one thousand microbial genomes (KMG-I) project.</title>
        <authorList>
            <person name="Kyrpides N."/>
        </authorList>
    </citation>
    <scope>NUCLEOTIDE SEQUENCE [LARGE SCALE GENOMIC DNA]</scope>
    <source>
        <strain evidence="1 2">DSM 15611</strain>
    </source>
</reference>
<name>A0A318HV92_9BACT</name>
<sequence>MGAKRMNLPCNMHEFTPLNARDSTAICCILQSKMLELAMYLAPNCMIIRQKNGSFTFYFDLFNNNISFTNFYSFLIVFLCKDNAKTWLPRGILALKRNKYLCINTLQTLRIRRYLGTYLGVVTKRGCFFVKIMTFIFTK</sequence>
<organism evidence="1 2">
    <name type="scientific">Hoylesella shahii DSM 15611 = JCM 12083</name>
    <dbReference type="NCBI Taxonomy" id="1122991"/>
    <lineage>
        <taxon>Bacteria</taxon>
        <taxon>Pseudomonadati</taxon>
        <taxon>Bacteroidota</taxon>
        <taxon>Bacteroidia</taxon>
        <taxon>Bacteroidales</taxon>
        <taxon>Prevotellaceae</taxon>
        <taxon>Hoylesella</taxon>
    </lineage>
</organism>
<accession>A0A318HV92</accession>